<keyword evidence="3" id="KW-1185">Reference proteome</keyword>
<dbReference type="EMBL" id="JANPWB010000003">
    <property type="protein sequence ID" value="KAJ1202181.1"/>
    <property type="molecule type" value="Genomic_DNA"/>
</dbReference>
<sequence>MRRTGRINTVYIRDIDFKNGRKRCACNCDTLQYGCWIRALDVKTARGDTQKYGCQSAHWTRRGAFKIRDGVQEWERGFLKNDTLSQRHRHNTSSSPARRRQKAVLSKESQNEERHTVGKADDMNLQGKYESSYAHRMMSAPGPSSPLKGEDHMCFSSVDVTDELELRDLSTLHDLPLLDVPILLALLLCCGSAGAKAMQA</sequence>
<proteinExistence type="predicted"/>
<name>A0AAV7VP94_PLEWA</name>
<feature type="compositionally biased region" description="Basic residues" evidence="1">
    <location>
        <begin position="86"/>
        <end position="102"/>
    </location>
</feature>
<reference evidence="2" key="1">
    <citation type="journal article" date="2022" name="bioRxiv">
        <title>Sequencing and chromosome-scale assembly of the giantPleurodeles waltlgenome.</title>
        <authorList>
            <person name="Brown T."/>
            <person name="Elewa A."/>
            <person name="Iarovenko S."/>
            <person name="Subramanian E."/>
            <person name="Araus A.J."/>
            <person name="Petzold A."/>
            <person name="Susuki M."/>
            <person name="Suzuki K.-i.T."/>
            <person name="Hayashi T."/>
            <person name="Toyoda A."/>
            <person name="Oliveira C."/>
            <person name="Osipova E."/>
            <person name="Leigh N.D."/>
            <person name="Simon A."/>
            <person name="Yun M.H."/>
        </authorList>
    </citation>
    <scope>NUCLEOTIDE SEQUENCE</scope>
    <source>
        <strain evidence="2">20211129_DDA</strain>
        <tissue evidence="2">Liver</tissue>
    </source>
</reference>
<gene>
    <name evidence="2" type="ORF">NDU88_005982</name>
</gene>
<feature type="compositionally biased region" description="Basic and acidic residues" evidence="1">
    <location>
        <begin position="109"/>
        <end position="122"/>
    </location>
</feature>
<dbReference type="AlphaFoldDB" id="A0AAV7VP94"/>
<comment type="caution">
    <text evidence="2">The sequence shown here is derived from an EMBL/GenBank/DDBJ whole genome shotgun (WGS) entry which is preliminary data.</text>
</comment>
<accession>A0AAV7VP94</accession>
<evidence type="ECO:0000313" key="3">
    <source>
        <dbReference type="Proteomes" id="UP001066276"/>
    </source>
</evidence>
<feature type="region of interest" description="Disordered" evidence="1">
    <location>
        <begin position="82"/>
        <end position="122"/>
    </location>
</feature>
<evidence type="ECO:0000256" key="1">
    <source>
        <dbReference type="SAM" id="MobiDB-lite"/>
    </source>
</evidence>
<protein>
    <submittedName>
        <fullName evidence="2">Uncharacterized protein</fullName>
    </submittedName>
</protein>
<evidence type="ECO:0000313" key="2">
    <source>
        <dbReference type="EMBL" id="KAJ1202181.1"/>
    </source>
</evidence>
<organism evidence="2 3">
    <name type="scientific">Pleurodeles waltl</name>
    <name type="common">Iberian ribbed newt</name>
    <dbReference type="NCBI Taxonomy" id="8319"/>
    <lineage>
        <taxon>Eukaryota</taxon>
        <taxon>Metazoa</taxon>
        <taxon>Chordata</taxon>
        <taxon>Craniata</taxon>
        <taxon>Vertebrata</taxon>
        <taxon>Euteleostomi</taxon>
        <taxon>Amphibia</taxon>
        <taxon>Batrachia</taxon>
        <taxon>Caudata</taxon>
        <taxon>Salamandroidea</taxon>
        <taxon>Salamandridae</taxon>
        <taxon>Pleurodelinae</taxon>
        <taxon>Pleurodeles</taxon>
    </lineage>
</organism>
<dbReference type="Proteomes" id="UP001066276">
    <property type="component" value="Chromosome 2_1"/>
</dbReference>